<dbReference type="Proteomes" id="UP000254879">
    <property type="component" value="Unassembled WGS sequence"/>
</dbReference>
<evidence type="ECO:0000256" key="1">
    <source>
        <dbReference type="SAM" id="Phobius"/>
    </source>
</evidence>
<keyword evidence="1" id="KW-0472">Membrane</keyword>
<keyword evidence="1" id="KW-0812">Transmembrane</keyword>
<evidence type="ECO:0000313" key="3">
    <source>
        <dbReference type="Proteomes" id="UP000254879"/>
    </source>
</evidence>
<protein>
    <submittedName>
        <fullName evidence="2">Uncharacterized protein</fullName>
    </submittedName>
</protein>
<feature type="transmembrane region" description="Helical" evidence="1">
    <location>
        <begin position="37"/>
        <end position="54"/>
    </location>
</feature>
<reference evidence="2 3" key="1">
    <citation type="submission" date="2018-06" db="EMBL/GenBank/DDBJ databases">
        <authorList>
            <consortium name="Pathogen Informatics"/>
            <person name="Doyle S."/>
        </authorList>
    </citation>
    <scope>NUCLEOTIDE SEQUENCE [LARGE SCALE GENOMIC DNA]</scope>
    <source>
        <strain evidence="3">NCTC 10815</strain>
    </source>
</reference>
<accession>A0A378MC38</accession>
<name>A0A378MC38_LISGR</name>
<dbReference type="EMBL" id="UGPG01000001">
    <property type="protein sequence ID" value="STY43898.1"/>
    <property type="molecule type" value="Genomic_DNA"/>
</dbReference>
<dbReference type="AlphaFoldDB" id="A0A378MC38"/>
<gene>
    <name evidence="2" type="ORF">NCTC10815_01207</name>
</gene>
<evidence type="ECO:0000313" key="2">
    <source>
        <dbReference type="EMBL" id="STY43898.1"/>
    </source>
</evidence>
<feature type="transmembrane region" description="Helical" evidence="1">
    <location>
        <begin position="7"/>
        <end position="25"/>
    </location>
</feature>
<proteinExistence type="predicted"/>
<sequence>MKRYRISRLITICISMIYTGILLAIMKGMKPFHNLNLATYIVVFLIVGSSFFFGDKRNLESSMKKKK</sequence>
<organism evidence="2 3">
    <name type="scientific">Listeria grayi</name>
    <name type="common">Listeria murrayi</name>
    <dbReference type="NCBI Taxonomy" id="1641"/>
    <lineage>
        <taxon>Bacteria</taxon>
        <taxon>Bacillati</taxon>
        <taxon>Bacillota</taxon>
        <taxon>Bacilli</taxon>
        <taxon>Bacillales</taxon>
        <taxon>Listeriaceae</taxon>
        <taxon>Listeria</taxon>
    </lineage>
</organism>
<keyword evidence="1" id="KW-1133">Transmembrane helix</keyword>